<feature type="domain" description="LysR substrate-binding" evidence="6">
    <location>
        <begin position="9"/>
        <end position="198"/>
    </location>
</feature>
<protein>
    <submittedName>
        <fullName evidence="7">LysR substrate binding domain-containing protein</fullName>
    </submittedName>
</protein>
<dbReference type="PANTHER" id="PTHR30346:SF0">
    <property type="entry name" value="HCA OPERON TRANSCRIPTIONAL ACTIVATOR HCAR"/>
    <property type="match status" value="1"/>
</dbReference>
<keyword evidence="3" id="KW-0238">DNA-binding</keyword>
<dbReference type="RefSeq" id="WP_141820634.1">
    <property type="nucleotide sequence ID" value="NZ_BAAAQC010000018.1"/>
</dbReference>
<dbReference type="GO" id="GO:0003677">
    <property type="term" value="F:DNA binding"/>
    <property type="evidence" value="ECO:0007669"/>
    <property type="project" value="UniProtKB-KW"/>
</dbReference>
<evidence type="ECO:0000313" key="7">
    <source>
        <dbReference type="EMBL" id="TQN47991.1"/>
    </source>
</evidence>
<feature type="compositionally biased region" description="Low complexity" evidence="5">
    <location>
        <begin position="236"/>
        <end position="248"/>
    </location>
</feature>
<dbReference type="Pfam" id="PF03466">
    <property type="entry name" value="LysR_substrate"/>
    <property type="match status" value="1"/>
</dbReference>
<name>A0A543PV96_9MICO</name>
<reference evidence="7 8" key="1">
    <citation type="submission" date="2019-06" db="EMBL/GenBank/DDBJ databases">
        <title>Sequencing the genomes of 1000 actinobacteria strains.</title>
        <authorList>
            <person name="Klenk H.-P."/>
        </authorList>
    </citation>
    <scope>NUCLEOTIDE SEQUENCE [LARGE SCALE GENOMIC DNA]</scope>
    <source>
        <strain evidence="7 8">DSM 21776</strain>
    </source>
</reference>
<evidence type="ECO:0000256" key="2">
    <source>
        <dbReference type="ARBA" id="ARBA00023015"/>
    </source>
</evidence>
<evidence type="ECO:0000256" key="3">
    <source>
        <dbReference type="ARBA" id="ARBA00023125"/>
    </source>
</evidence>
<evidence type="ECO:0000259" key="6">
    <source>
        <dbReference type="Pfam" id="PF03466"/>
    </source>
</evidence>
<evidence type="ECO:0000256" key="1">
    <source>
        <dbReference type="ARBA" id="ARBA00009437"/>
    </source>
</evidence>
<dbReference type="GO" id="GO:0032993">
    <property type="term" value="C:protein-DNA complex"/>
    <property type="evidence" value="ECO:0007669"/>
    <property type="project" value="TreeGrafter"/>
</dbReference>
<evidence type="ECO:0000256" key="4">
    <source>
        <dbReference type="ARBA" id="ARBA00023163"/>
    </source>
</evidence>
<sequence>MPDEPSDPLRVDFVTGVTPDKWARTWAERRPDDPLALTPVDDGEAEARLRSGASTLSLLRLPVDRDGLHVIPLYEEAPVVVVAKEHAAAAFDELDVTDLADEVLLQPADTVPAWRDAASPEVRERAAAMPSMSVVDAIAVAATGSGFVVVPLSVARVHHRKDVVHRPVTGVDGSRVGLAWRVDDEEPRIEDFIGVVRGRTERSSRGRAAENPAPESGSGAAKGTGRHTGSERGGSARRSGGRALPHRGAAPRRGRGRKGR</sequence>
<gene>
    <name evidence="7" type="ORF">FHX52_1113</name>
</gene>
<evidence type="ECO:0000256" key="5">
    <source>
        <dbReference type="SAM" id="MobiDB-lite"/>
    </source>
</evidence>
<proteinExistence type="inferred from homology"/>
<dbReference type="EMBL" id="VFQF01000001">
    <property type="protein sequence ID" value="TQN47991.1"/>
    <property type="molecule type" value="Genomic_DNA"/>
</dbReference>
<keyword evidence="4" id="KW-0804">Transcription</keyword>
<dbReference type="InterPro" id="IPR005119">
    <property type="entry name" value="LysR_subst-bd"/>
</dbReference>
<dbReference type="OrthoDB" id="3636008at2"/>
<dbReference type="SUPFAM" id="SSF53850">
    <property type="entry name" value="Periplasmic binding protein-like II"/>
    <property type="match status" value="1"/>
</dbReference>
<evidence type="ECO:0000313" key="8">
    <source>
        <dbReference type="Proteomes" id="UP000320085"/>
    </source>
</evidence>
<dbReference type="PANTHER" id="PTHR30346">
    <property type="entry name" value="TRANSCRIPTIONAL DUAL REGULATOR HCAR-RELATED"/>
    <property type="match status" value="1"/>
</dbReference>
<feature type="compositionally biased region" description="Basic and acidic residues" evidence="5">
    <location>
        <begin position="199"/>
        <end position="208"/>
    </location>
</feature>
<dbReference type="GO" id="GO:0003700">
    <property type="term" value="F:DNA-binding transcription factor activity"/>
    <property type="evidence" value="ECO:0007669"/>
    <property type="project" value="TreeGrafter"/>
</dbReference>
<dbReference type="Gene3D" id="3.40.190.10">
    <property type="entry name" value="Periplasmic binding protein-like II"/>
    <property type="match status" value="2"/>
</dbReference>
<feature type="compositionally biased region" description="Basic residues" evidence="5">
    <location>
        <begin position="249"/>
        <end position="260"/>
    </location>
</feature>
<comment type="caution">
    <text evidence="7">The sequence shown here is derived from an EMBL/GenBank/DDBJ whole genome shotgun (WGS) entry which is preliminary data.</text>
</comment>
<dbReference type="Proteomes" id="UP000320085">
    <property type="component" value="Unassembled WGS sequence"/>
</dbReference>
<keyword evidence="2" id="KW-0805">Transcription regulation</keyword>
<comment type="similarity">
    <text evidence="1">Belongs to the LysR transcriptional regulatory family.</text>
</comment>
<accession>A0A543PV96</accession>
<dbReference type="AlphaFoldDB" id="A0A543PV96"/>
<feature type="region of interest" description="Disordered" evidence="5">
    <location>
        <begin position="199"/>
        <end position="260"/>
    </location>
</feature>
<organism evidence="7 8">
    <name type="scientific">Humibacillus xanthopallidus</name>
    <dbReference type="NCBI Taxonomy" id="412689"/>
    <lineage>
        <taxon>Bacteria</taxon>
        <taxon>Bacillati</taxon>
        <taxon>Actinomycetota</taxon>
        <taxon>Actinomycetes</taxon>
        <taxon>Micrococcales</taxon>
        <taxon>Intrasporangiaceae</taxon>
        <taxon>Humibacillus</taxon>
    </lineage>
</organism>